<name>A0ABP1CZH1_9APHY</name>
<evidence type="ECO:0000259" key="2">
    <source>
        <dbReference type="Pfam" id="PF00656"/>
    </source>
</evidence>
<evidence type="ECO:0000313" key="3">
    <source>
        <dbReference type="EMBL" id="CAL1699552.1"/>
    </source>
</evidence>
<dbReference type="Pfam" id="PF00656">
    <property type="entry name" value="Peptidase_C14"/>
    <property type="match status" value="1"/>
</dbReference>
<reference evidence="4" key="1">
    <citation type="submission" date="2024-04" db="EMBL/GenBank/DDBJ databases">
        <authorList>
            <person name="Shaw F."/>
            <person name="Minotto A."/>
        </authorList>
    </citation>
    <scope>NUCLEOTIDE SEQUENCE [LARGE SCALE GENOMIC DNA]</scope>
</reference>
<dbReference type="Proteomes" id="UP001497453">
    <property type="component" value="Chromosome 11"/>
</dbReference>
<dbReference type="EMBL" id="OZ037954">
    <property type="protein sequence ID" value="CAL1699552.1"/>
    <property type="molecule type" value="Genomic_DNA"/>
</dbReference>
<dbReference type="PANTHER" id="PTHR48104">
    <property type="entry name" value="METACASPASE-4"/>
    <property type="match status" value="1"/>
</dbReference>
<feature type="domain" description="Peptidase C14 caspase" evidence="2">
    <location>
        <begin position="13"/>
        <end position="285"/>
    </location>
</feature>
<protein>
    <recommendedName>
        <fullName evidence="2">Peptidase C14 caspase domain-containing protein</fullName>
    </recommendedName>
</protein>
<organism evidence="3 4">
    <name type="scientific">Somion occarium</name>
    <dbReference type="NCBI Taxonomy" id="3059160"/>
    <lineage>
        <taxon>Eukaryota</taxon>
        <taxon>Fungi</taxon>
        <taxon>Dikarya</taxon>
        <taxon>Basidiomycota</taxon>
        <taxon>Agaricomycotina</taxon>
        <taxon>Agaricomycetes</taxon>
        <taxon>Polyporales</taxon>
        <taxon>Cerrenaceae</taxon>
        <taxon>Somion</taxon>
    </lineage>
</organism>
<evidence type="ECO:0000256" key="1">
    <source>
        <dbReference type="ARBA" id="ARBA00009005"/>
    </source>
</evidence>
<accession>A0ABP1CZH1</accession>
<dbReference type="Gene3D" id="3.40.50.12660">
    <property type="match status" value="1"/>
</dbReference>
<comment type="similarity">
    <text evidence="1">Belongs to the peptidase C14B family.</text>
</comment>
<dbReference type="InterPro" id="IPR011600">
    <property type="entry name" value="Pept_C14_caspase"/>
</dbReference>
<keyword evidence="4" id="KW-1185">Reference proteome</keyword>
<proteinExistence type="inferred from homology"/>
<gene>
    <name evidence="3" type="ORF">GFSPODELE1_LOCUS2730</name>
</gene>
<evidence type="ECO:0000313" key="4">
    <source>
        <dbReference type="Proteomes" id="UP001497453"/>
    </source>
</evidence>
<dbReference type="InterPro" id="IPR050452">
    <property type="entry name" value="Metacaspase"/>
</dbReference>
<sequence>MAVRPSPIRTPVRRALCIAVRYEHLRGLGLELETTHYDPLKISKLLTEIYGWKDDDITILMDDPLGEYLLPTRANIMQAMEDLVKDAQFGDEFVFHFSGHGSQIRNEDGTEKDGFDEVILPLDVEVDPKDAELRNTKNFIIDDDIRDILVDSLPAGARLIMIFDSCHSGTAADLPVSNGDWYPRSPVVTSPIGSPVGLTVKNKILTKRGAEEPQIFSPISPFWSKELELSSASQPYVTSWSACKDDQLTYEWEGGLFVEAFTRVLRKNPHPTHSDLLRALGKELDTYSAWFSSDSDSDASTPRPQIGALCPFDQYSNEEFYL</sequence>
<dbReference type="PANTHER" id="PTHR48104:SF30">
    <property type="entry name" value="METACASPASE-1"/>
    <property type="match status" value="1"/>
</dbReference>